<comment type="caution">
    <text evidence="2">The sequence shown here is derived from an EMBL/GenBank/DDBJ whole genome shotgun (WGS) entry which is preliminary data.</text>
</comment>
<feature type="region of interest" description="Disordered" evidence="1">
    <location>
        <begin position="50"/>
        <end position="78"/>
    </location>
</feature>
<proteinExistence type="predicted"/>
<dbReference type="InterPro" id="IPR009003">
    <property type="entry name" value="Peptidase_S1_PA"/>
</dbReference>
<name>A0AAW0PHH3_9GOBI</name>
<evidence type="ECO:0008006" key="4">
    <source>
        <dbReference type="Google" id="ProtNLM"/>
    </source>
</evidence>
<dbReference type="InterPro" id="IPR043504">
    <property type="entry name" value="Peptidase_S1_PA_chymotrypsin"/>
</dbReference>
<evidence type="ECO:0000313" key="2">
    <source>
        <dbReference type="EMBL" id="KAK7925622.1"/>
    </source>
</evidence>
<dbReference type="SUPFAM" id="SSF50494">
    <property type="entry name" value="Trypsin-like serine proteases"/>
    <property type="match status" value="1"/>
</dbReference>
<dbReference type="AlphaFoldDB" id="A0AAW0PHH3"/>
<sequence length="441" mass="49979">MTIRDAIASDGRFEELGEFTLEDASNSNESTFSVDKIDAHNEEIFRIGFEKMKRGKNMGQETPQQKRGQKKKKTQGASVHPEVEILAKVKALIEPEEKHLGNIYPDLRETMLERFPKKSFAETLKKVDFGKAQQSFSDVFRLRQLLEHGESVCKLVVNNVSVGTGFVLFENYILTNAHVLKEVVHDNIVDSNVIVTAVFNYVNPNVKSTHMFIDPNIINIDRQQDYAVLELQVPEQDRANIPPGLMKSSVRCLRAESLSCGPPGGSVQMIDPTCIIKSDLRMKGVHEYLQQYKENLTALVSVIGEIKNQGIDRIQSRWDPKSLYNDVSSYHTFMYHGSSGSPVFDAYCRVFGLHSGGFTYGLKPKEHSVIEFSHPVLLIFETFVTNLKEKNQEELLIKVREHSTGNVHLENIVNKVLSAETFPLKRKWTHAIALIWIDCTV</sequence>
<reference evidence="3" key="1">
    <citation type="submission" date="2024-04" db="EMBL/GenBank/DDBJ databases">
        <title>Salinicola lusitanus LLJ914,a marine bacterium isolated from the Okinawa Trough.</title>
        <authorList>
            <person name="Li J."/>
        </authorList>
    </citation>
    <scope>NUCLEOTIDE SEQUENCE [LARGE SCALE GENOMIC DNA]</scope>
</reference>
<evidence type="ECO:0000256" key="1">
    <source>
        <dbReference type="SAM" id="MobiDB-lite"/>
    </source>
</evidence>
<organism evidence="2 3">
    <name type="scientific">Mugilogobius chulae</name>
    <name type="common">yellowstripe goby</name>
    <dbReference type="NCBI Taxonomy" id="88201"/>
    <lineage>
        <taxon>Eukaryota</taxon>
        <taxon>Metazoa</taxon>
        <taxon>Chordata</taxon>
        <taxon>Craniata</taxon>
        <taxon>Vertebrata</taxon>
        <taxon>Euteleostomi</taxon>
        <taxon>Actinopterygii</taxon>
        <taxon>Neopterygii</taxon>
        <taxon>Teleostei</taxon>
        <taxon>Neoteleostei</taxon>
        <taxon>Acanthomorphata</taxon>
        <taxon>Gobiaria</taxon>
        <taxon>Gobiiformes</taxon>
        <taxon>Gobioidei</taxon>
        <taxon>Gobiidae</taxon>
        <taxon>Gobionellinae</taxon>
        <taxon>Mugilogobius</taxon>
    </lineage>
</organism>
<dbReference type="Gene3D" id="2.40.10.10">
    <property type="entry name" value="Trypsin-like serine proteases"/>
    <property type="match status" value="2"/>
</dbReference>
<dbReference type="Proteomes" id="UP001460270">
    <property type="component" value="Unassembled WGS sequence"/>
</dbReference>
<gene>
    <name evidence="2" type="ORF">WMY93_007932</name>
</gene>
<keyword evidence="3" id="KW-1185">Reference proteome</keyword>
<accession>A0AAW0PHH3</accession>
<dbReference type="Pfam" id="PF13365">
    <property type="entry name" value="Trypsin_2"/>
    <property type="match status" value="1"/>
</dbReference>
<evidence type="ECO:0000313" key="3">
    <source>
        <dbReference type="Proteomes" id="UP001460270"/>
    </source>
</evidence>
<protein>
    <recommendedName>
        <fullName evidence="4">Serine protease</fullName>
    </recommendedName>
</protein>
<dbReference type="PANTHER" id="PTHR14389">
    <property type="entry name" value="SI:CH1073-475A24.1"/>
    <property type="match status" value="1"/>
</dbReference>
<dbReference type="PANTHER" id="PTHR14389:SF3">
    <property type="entry name" value="PROTEIN FAM111A-LIKE"/>
    <property type="match status" value="1"/>
</dbReference>
<dbReference type="EMBL" id="JBBPFD010000005">
    <property type="protein sequence ID" value="KAK7925622.1"/>
    <property type="molecule type" value="Genomic_DNA"/>
</dbReference>